<name>W4M560_9BACT</name>
<evidence type="ECO:0000313" key="1">
    <source>
        <dbReference type="EMBL" id="ETX05484.1"/>
    </source>
</evidence>
<sequence length="153" mass="16910">MRFEKQVQIEAPRQEIWALLWDVPRVVRCIPGCDAAETIEPYQQYQATVQEKVGPFKIRIPLDIEVVTHEAPERLVANAKGRDGKLQSHLKIELDLTLVALAPQVTALNVRADVAVLGKLGTLGHSVIVRKGNEIVGQFATALQAELQPKEGC</sequence>
<proteinExistence type="predicted"/>
<comment type="caution">
    <text evidence="1">The sequence shown here is derived from an EMBL/GenBank/DDBJ whole genome shotgun (WGS) entry which is preliminary data.</text>
</comment>
<gene>
    <name evidence="1" type="ORF">ETSY2_22675</name>
</gene>
<keyword evidence="2" id="KW-1185">Reference proteome</keyword>
<dbReference type="HOGENOM" id="CLU_1746145_0_0_7"/>
<dbReference type="Proteomes" id="UP000019140">
    <property type="component" value="Unassembled WGS sequence"/>
</dbReference>
<dbReference type="EMBL" id="AZHX01000945">
    <property type="protein sequence ID" value="ETX05484.1"/>
    <property type="molecule type" value="Genomic_DNA"/>
</dbReference>
<dbReference type="InterPro" id="IPR010419">
    <property type="entry name" value="CO_DH_gsu"/>
</dbReference>
<dbReference type="PANTHER" id="PTHR38588">
    <property type="entry name" value="BLL0334 PROTEIN"/>
    <property type="match status" value="1"/>
</dbReference>
<dbReference type="Pfam" id="PF06240">
    <property type="entry name" value="COXG"/>
    <property type="match status" value="1"/>
</dbReference>
<organism evidence="1 2">
    <name type="scientific">Candidatus Entotheonella gemina</name>
    <dbReference type="NCBI Taxonomy" id="1429439"/>
    <lineage>
        <taxon>Bacteria</taxon>
        <taxon>Pseudomonadati</taxon>
        <taxon>Nitrospinota/Tectimicrobiota group</taxon>
        <taxon>Candidatus Tectimicrobiota</taxon>
        <taxon>Candidatus Entotheonellia</taxon>
        <taxon>Candidatus Entotheonellales</taxon>
        <taxon>Candidatus Entotheonellaceae</taxon>
        <taxon>Candidatus Entotheonella</taxon>
    </lineage>
</organism>
<dbReference type="Gene3D" id="3.30.530.20">
    <property type="match status" value="1"/>
</dbReference>
<dbReference type="SUPFAM" id="SSF55961">
    <property type="entry name" value="Bet v1-like"/>
    <property type="match status" value="1"/>
</dbReference>
<protein>
    <recommendedName>
        <fullName evidence="3">Carbon monoxide dehydrogenase subunit G</fullName>
    </recommendedName>
</protein>
<dbReference type="PANTHER" id="PTHR38588:SF1">
    <property type="entry name" value="BLL0334 PROTEIN"/>
    <property type="match status" value="1"/>
</dbReference>
<evidence type="ECO:0000313" key="2">
    <source>
        <dbReference type="Proteomes" id="UP000019140"/>
    </source>
</evidence>
<reference evidence="1 2" key="1">
    <citation type="journal article" date="2014" name="Nature">
        <title>An environmental bacterial taxon with a large and distinct metabolic repertoire.</title>
        <authorList>
            <person name="Wilson M.C."/>
            <person name="Mori T."/>
            <person name="Ruckert C."/>
            <person name="Uria A.R."/>
            <person name="Helf M.J."/>
            <person name="Takada K."/>
            <person name="Gernert C."/>
            <person name="Steffens U.A."/>
            <person name="Heycke N."/>
            <person name="Schmitt S."/>
            <person name="Rinke C."/>
            <person name="Helfrich E.J."/>
            <person name="Brachmann A.O."/>
            <person name="Gurgui C."/>
            <person name="Wakimoto T."/>
            <person name="Kracht M."/>
            <person name="Crusemann M."/>
            <person name="Hentschel U."/>
            <person name="Abe I."/>
            <person name="Matsunaga S."/>
            <person name="Kalinowski J."/>
            <person name="Takeyama H."/>
            <person name="Piel J."/>
        </authorList>
    </citation>
    <scope>NUCLEOTIDE SEQUENCE [LARGE SCALE GENOMIC DNA]</scope>
    <source>
        <strain evidence="2">TSY2</strain>
    </source>
</reference>
<evidence type="ECO:0008006" key="3">
    <source>
        <dbReference type="Google" id="ProtNLM"/>
    </source>
</evidence>
<dbReference type="AlphaFoldDB" id="W4M560"/>
<dbReference type="InterPro" id="IPR023393">
    <property type="entry name" value="START-like_dom_sf"/>
</dbReference>
<accession>W4M560</accession>